<dbReference type="RefSeq" id="WP_041044903.1">
    <property type="nucleotide sequence ID" value="NZ_JXAK01000002.1"/>
</dbReference>
<dbReference type="SUPFAM" id="SSF109854">
    <property type="entry name" value="DinB/YfiT-like putative metalloenzymes"/>
    <property type="match status" value="1"/>
</dbReference>
<sequence>MGNYLFKQLRFVRGNTILQVTGMSEEKTCIVPRGFNNNVLWNLGHILLIHEKFSFALTNEKMELPNHFAELFATGTKPENWGMQVPGLDEIILLLSNQIDRIEQSLKHRLEEELEKQFVTSTGLELSTVKECLSFCLYHEGMHFATIKAIKQQM</sequence>
<feature type="domain" description="DinB-like" evidence="1">
    <location>
        <begin position="8"/>
        <end position="147"/>
    </location>
</feature>
<gene>
    <name evidence="2" type="ORF">SD70_01210</name>
</gene>
<evidence type="ECO:0000259" key="1">
    <source>
        <dbReference type="Pfam" id="PF12867"/>
    </source>
</evidence>
<dbReference type="InterPro" id="IPR034660">
    <property type="entry name" value="DinB/YfiT-like"/>
</dbReference>
<evidence type="ECO:0000313" key="2">
    <source>
        <dbReference type="EMBL" id="KIL42205.1"/>
    </source>
</evidence>
<name>A0ABR5ANU2_9BACL</name>
<organism evidence="2 3">
    <name type="scientific">Gordoniibacillus kamchatkensis</name>
    <dbReference type="NCBI Taxonomy" id="1590651"/>
    <lineage>
        <taxon>Bacteria</taxon>
        <taxon>Bacillati</taxon>
        <taxon>Bacillota</taxon>
        <taxon>Bacilli</taxon>
        <taxon>Bacillales</taxon>
        <taxon>Paenibacillaceae</taxon>
        <taxon>Gordoniibacillus</taxon>
    </lineage>
</organism>
<dbReference type="EMBL" id="JXAK01000002">
    <property type="protein sequence ID" value="KIL42205.1"/>
    <property type="molecule type" value="Genomic_DNA"/>
</dbReference>
<accession>A0ABR5ANU2</accession>
<reference evidence="2 3" key="1">
    <citation type="submission" date="2014-12" db="EMBL/GenBank/DDBJ databases">
        <title>Draft genome sequence of Paenibacillus kamchatkensis strain B-2647.</title>
        <authorList>
            <person name="Karlyshev A.V."/>
            <person name="Kudryashova E.B."/>
        </authorList>
    </citation>
    <scope>NUCLEOTIDE SEQUENCE [LARGE SCALE GENOMIC DNA]</scope>
    <source>
        <strain evidence="2 3">VKM B-2647</strain>
    </source>
</reference>
<proteinExistence type="predicted"/>
<dbReference type="Proteomes" id="UP000031967">
    <property type="component" value="Unassembled WGS sequence"/>
</dbReference>
<protein>
    <recommendedName>
        <fullName evidence="1">DinB-like domain-containing protein</fullName>
    </recommendedName>
</protein>
<comment type="caution">
    <text evidence="2">The sequence shown here is derived from an EMBL/GenBank/DDBJ whole genome shotgun (WGS) entry which is preliminary data.</text>
</comment>
<keyword evidence="3" id="KW-1185">Reference proteome</keyword>
<dbReference type="Pfam" id="PF12867">
    <property type="entry name" value="DinB_2"/>
    <property type="match status" value="1"/>
</dbReference>
<evidence type="ECO:0000313" key="3">
    <source>
        <dbReference type="Proteomes" id="UP000031967"/>
    </source>
</evidence>
<dbReference type="InterPro" id="IPR024775">
    <property type="entry name" value="DinB-like"/>
</dbReference>
<dbReference type="Gene3D" id="1.20.120.450">
    <property type="entry name" value="dinb family like domain"/>
    <property type="match status" value="1"/>
</dbReference>